<evidence type="ECO:0000256" key="8">
    <source>
        <dbReference type="ARBA" id="ARBA00023180"/>
    </source>
</evidence>
<keyword evidence="14" id="KW-1185">Reference proteome</keyword>
<dbReference type="PANTHER" id="PTHR12560">
    <property type="entry name" value="LONGEVITY ASSURANCE FACTOR 1 LAG1"/>
    <property type="match status" value="1"/>
</dbReference>
<accession>A0A9P4TX48</accession>
<evidence type="ECO:0000256" key="6">
    <source>
        <dbReference type="ARBA" id="ARBA00022989"/>
    </source>
</evidence>
<keyword evidence="5" id="KW-0256">Endoplasmic reticulum</keyword>
<keyword evidence="4 9" id="KW-0812">Transmembrane</keyword>
<feature type="transmembrane region" description="Helical" evidence="11">
    <location>
        <begin position="193"/>
        <end position="218"/>
    </location>
</feature>
<feature type="region of interest" description="Disordered" evidence="10">
    <location>
        <begin position="1"/>
        <end position="77"/>
    </location>
</feature>
<feature type="transmembrane region" description="Helical" evidence="11">
    <location>
        <begin position="93"/>
        <end position="110"/>
    </location>
</feature>
<reference evidence="13" key="1">
    <citation type="journal article" date="2020" name="Stud. Mycol.">
        <title>101 Dothideomycetes genomes: a test case for predicting lifestyles and emergence of pathogens.</title>
        <authorList>
            <person name="Haridas S."/>
            <person name="Albert R."/>
            <person name="Binder M."/>
            <person name="Bloem J."/>
            <person name="Labutti K."/>
            <person name="Salamov A."/>
            <person name="Andreopoulos B."/>
            <person name="Baker S."/>
            <person name="Barry K."/>
            <person name="Bills G."/>
            <person name="Bluhm B."/>
            <person name="Cannon C."/>
            <person name="Castanera R."/>
            <person name="Culley D."/>
            <person name="Daum C."/>
            <person name="Ezra D."/>
            <person name="Gonzalez J."/>
            <person name="Henrissat B."/>
            <person name="Kuo A."/>
            <person name="Liang C."/>
            <person name="Lipzen A."/>
            <person name="Lutzoni F."/>
            <person name="Magnuson J."/>
            <person name="Mondo S."/>
            <person name="Nolan M."/>
            <person name="Ohm R."/>
            <person name="Pangilinan J."/>
            <person name="Park H.-J."/>
            <person name="Ramirez L."/>
            <person name="Alfaro M."/>
            <person name="Sun H."/>
            <person name="Tritt A."/>
            <person name="Yoshinaga Y."/>
            <person name="Zwiers L.-H."/>
            <person name="Turgeon B."/>
            <person name="Goodwin S."/>
            <person name="Spatafora J."/>
            <person name="Crous P."/>
            <person name="Grigoriev I."/>
        </authorList>
    </citation>
    <scope>NUCLEOTIDE SEQUENCE</scope>
    <source>
        <strain evidence="13">CBS 130266</strain>
    </source>
</reference>
<protein>
    <submittedName>
        <fullName evidence="13">Longevity assurance proteins LAG1/LAC1</fullName>
    </submittedName>
</protein>
<dbReference type="Proteomes" id="UP000800235">
    <property type="component" value="Unassembled WGS sequence"/>
</dbReference>
<evidence type="ECO:0000256" key="3">
    <source>
        <dbReference type="ARBA" id="ARBA00022679"/>
    </source>
</evidence>
<feature type="transmembrane region" description="Helical" evidence="11">
    <location>
        <begin position="149"/>
        <end position="166"/>
    </location>
</feature>
<dbReference type="GO" id="GO:0046513">
    <property type="term" value="P:ceramide biosynthetic process"/>
    <property type="evidence" value="ECO:0007669"/>
    <property type="project" value="InterPro"/>
</dbReference>
<dbReference type="PANTHER" id="PTHR12560:SF11">
    <property type="entry name" value="CERAMIDE SYNTHASE LAC1-RELATED"/>
    <property type="match status" value="1"/>
</dbReference>
<keyword evidence="6 11" id="KW-1133">Transmembrane helix</keyword>
<evidence type="ECO:0000259" key="12">
    <source>
        <dbReference type="PROSITE" id="PS50922"/>
    </source>
</evidence>
<evidence type="ECO:0000313" key="14">
    <source>
        <dbReference type="Proteomes" id="UP000800235"/>
    </source>
</evidence>
<feature type="compositionally biased region" description="Basic residues" evidence="10">
    <location>
        <begin position="13"/>
        <end position="23"/>
    </location>
</feature>
<dbReference type="GO" id="GO:0005789">
    <property type="term" value="C:endoplasmic reticulum membrane"/>
    <property type="evidence" value="ECO:0007669"/>
    <property type="project" value="UniProtKB-SubCell"/>
</dbReference>
<feature type="transmembrane region" description="Helical" evidence="11">
    <location>
        <begin position="270"/>
        <end position="296"/>
    </location>
</feature>
<feature type="domain" description="TLC" evidence="12">
    <location>
        <begin position="184"/>
        <end position="464"/>
    </location>
</feature>
<name>A0A9P4TX48_9PEZI</name>
<comment type="similarity">
    <text evidence="2">Belongs to the sphingosine N-acyltransferase family.</text>
</comment>
<keyword evidence="8" id="KW-0325">Glycoprotein</keyword>
<feature type="compositionally biased region" description="Polar residues" evidence="10">
    <location>
        <begin position="1"/>
        <end position="10"/>
    </location>
</feature>
<organism evidence="13 14">
    <name type="scientific">Tothia fuscella</name>
    <dbReference type="NCBI Taxonomy" id="1048955"/>
    <lineage>
        <taxon>Eukaryota</taxon>
        <taxon>Fungi</taxon>
        <taxon>Dikarya</taxon>
        <taxon>Ascomycota</taxon>
        <taxon>Pezizomycotina</taxon>
        <taxon>Dothideomycetes</taxon>
        <taxon>Pleosporomycetidae</taxon>
        <taxon>Venturiales</taxon>
        <taxon>Cylindrosympodiaceae</taxon>
        <taxon>Tothia</taxon>
    </lineage>
</organism>
<feature type="transmembrane region" description="Helical" evidence="11">
    <location>
        <begin position="316"/>
        <end position="333"/>
    </location>
</feature>
<comment type="subcellular location">
    <subcellularLocation>
        <location evidence="1">Endoplasmic reticulum membrane</location>
        <topology evidence="1">Multi-pass membrane protein</topology>
    </subcellularLocation>
</comment>
<dbReference type="OrthoDB" id="3053196at2759"/>
<keyword evidence="7 9" id="KW-0472">Membrane</keyword>
<evidence type="ECO:0000256" key="2">
    <source>
        <dbReference type="ARBA" id="ARBA00009808"/>
    </source>
</evidence>
<sequence>MSYQTSNGSMASPRKKTTRRRRGSNLGGELHGDTDAPALATMNDLQSPPPGSPLSAVSPGPSRQNSDRPTRGRKRRKVKSFFKRWKSYSIRNTWFNPLIICVAVASIYLAKPGPSNPVRSAIFLSYPLPPSPNDSPDTPVQYGKGSKDFAFVAFYTVFLSFTREFLMQKFLRPAAIKAGMKTRGRQARFMEQAYTAIYFAFLGPFGLYVMSRTPVWYYNIEGMYQGFPHMTHEAIFKGYYLLQASYWAQQMIVLLLMLEKPRPDFPQLVAHHIITLSLVFLSYRFHFTYIGLAVYITHDISDFFLATSKLLNYMQSSIIVPYFILFLSMWAYLRHYINLSILVSLLPLPLPFPDVVNNQIGQAFYFASNSSSGLLGPVKAIAGTTASLFPANASLIYAAQSKVGHFLHGEAAFASIGPYELNWATQQYKCWISQWIAFGLLMSLQLVNMYWFYLILKILYRLAADSHLDDVRSEDEDDEEELEVKREDLEELRKEQGAISEKP</sequence>
<dbReference type="AlphaFoldDB" id="A0A9P4TX48"/>
<comment type="caution">
    <text evidence="13">The sequence shown here is derived from an EMBL/GenBank/DDBJ whole genome shotgun (WGS) entry which is preliminary data.</text>
</comment>
<feature type="compositionally biased region" description="Acidic residues" evidence="10">
    <location>
        <begin position="472"/>
        <end position="482"/>
    </location>
</feature>
<evidence type="ECO:0000256" key="7">
    <source>
        <dbReference type="ARBA" id="ARBA00023136"/>
    </source>
</evidence>
<dbReference type="InterPro" id="IPR016439">
    <property type="entry name" value="Lag1/Lac1-like"/>
</dbReference>
<evidence type="ECO:0000256" key="5">
    <source>
        <dbReference type="ARBA" id="ARBA00022824"/>
    </source>
</evidence>
<dbReference type="InterPro" id="IPR006634">
    <property type="entry name" value="TLC-dom"/>
</dbReference>
<feature type="transmembrane region" description="Helical" evidence="11">
    <location>
        <begin position="238"/>
        <end position="258"/>
    </location>
</feature>
<evidence type="ECO:0000256" key="11">
    <source>
        <dbReference type="SAM" id="Phobius"/>
    </source>
</evidence>
<dbReference type="SMART" id="SM00724">
    <property type="entry name" value="TLC"/>
    <property type="match status" value="1"/>
</dbReference>
<dbReference type="PROSITE" id="PS50922">
    <property type="entry name" value="TLC"/>
    <property type="match status" value="1"/>
</dbReference>
<evidence type="ECO:0000256" key="9">
    <source>
        <dbReference type="PROSITE-ProRule" id="PRU00205"/>
    </source>
</evidence>
<evidence type="ECO:0000313" key="13">
    <source>
        <dbReference type="EMBL" id="KAF2429185.1"/>
    </source>
</evidence>
<evidence type="ECO:0000256" key="1">
    <source>
        <dbReference type="ARBA" id="ARBA00004477"/>
    </source>
</evidence>
<feature type="region of interest" description="Disordered" evidence="10">
    <location>
        <begin position="471"/>
        <end position="503"/>
    </location>
</feature>
<dbReference type="EMBL" id="MU007049">
    <property type="protein sequence ID" value="KAF2429185.1"/>
    <property type="molecule type" value="Genomic_DNA"/>
</dbReference>
<proteinExistence type="inferred from homology"/>
<evidence type="ECO:0000256" key="10">
    <source>
        <dbReference type="SAM" id="MobiDB-lite"/>
    </source>
</evidence>
<gene>
    <name evidence="13" type="ORF">EJ08DRAFT_698547</name>
</gene>
<feature type="transmembrane region" description="Helical" evidence="11">
    <location>
        <begin position="435"/>
        <end position="456"/>
    </location>
</feature>
<dbReference type="Pfam" id="PF03798">
    <property type="entry name" value="TRAM_LAG1_CLN8"/>
    <property type="match status" value="1"/>
</dbReference>
<dbReference type="GO" id="GO:0050291">
    <property type="term" value="F:sphingosine N-acyltransferase activity"/>
    <property type="evidence" value="ECO:0007669"/>
    <property type="project" value="InterPro"/>
</dbReference>
<keyword evidence="3" id="KW-0808">Transferase</keyword>
<feature type="compositionally biased region" description="Basic and acidic residues" evidence="10">
    <location>
        <begin position="483"/>
        <end position="503"/>
    </location>
</feature>
<evidence type="ECO:0000256" key="4">
    <source>
        <dbReference type="ARBA" id="ARBA00022692"/>
    </source>
</evidence>